<feature type="transmembrane region" description="Helical" evidence="1">
    <location>
        <begin position="15"/>
        <end position="35"/>
    </location>
</feature>
<keyword evidence="3" id="KW-1185">Reference proteome</keyword>
<keyword evidence="1" id="KW-0472">Membrane</keyword>
<dbReference type="Proteomes" id="UP000614601">
    <property type="component" value="Unassembled WGS sequence"/>
</dbReference>
<dbReference type="AlphaFoldDB" id="A0A811KAG3"/>
<sequence>MYSNRFEYDGASQTLWITVLVSMGAFLVSVLFYYIQDSCTNYWRYKYNQSPNKDNAGRWMKSYKNAIKHFLVYVILRHNDKFVEEVKLDNKVMTEQFERTLDYALDLVQDYKYYGTDIVDAFELVEDEIKEVLYEIMRIARSQKEILKRNLCLPTITLFSFIQ</sequence>
<gene>
    <name evidence="2" type="ORF">BOKJ2_LOCUS4543</name>
</gene>
<evidence type="ECO:0000313" key="2">
    <source>
        <dbReference type="EMBL" id="CAD5212742.1"/>
    </source>
</evidence>
<reference evidence="2" key="1">
    <citation type="submission" date="2020-09" db="EMBL/GenBank/DDBJ databases">
        <authorList>
            <person name="Kikuchi T."/>
        </authorList>
    </citation>
    <scope>NUCLEOTIDE SEQUENCE</scope>
    <source>
        <strain evidence="2">SH1</strain>
    </source>
</reference>
<proteinExistence type="predicted"/>
<dbReference type="EMBL" id="CAJFCW020000002">
    <property type="protein sequence ID" value="CAG9097449.1"/>
    <property type="molecule type" value="Genomic_DNA"/>
</dbReference>
<protein>
    <submittedName>
        <fullName evidence="2">Uncharacterized protein</fullName>
    </submittedName>
</protein>
<dbReference type="EMBL" id="CAJFDH010000002">
    <property type="protein sequence ID" value="CAD5212742.1"/>
    <property type="molecule type" value="Genomic_DNA"/>
</dbReference>
<evidence type="ECO:0000313" key="3">
    <source>
        <dbReference type="Proteomes" id="UP000614601"/>
    </source>
</evidence>
<keyword evidence="1" id="KW-0812">Transmembrane</keyword>
<organism evidence="2 3">
    <name type="scientific">Bursaphelenchus okinawaensis</name>
    <dbReference type="NCBI Taxonomy" id="465554"/>
    <lineage>
        <taxon>Eukaryota</taxon>
        <taxon>Metazoa</taxon>
        <taxon>Ecdysozoa</taxon>
        <taxon>Nematoda</taxon>
        <taxon>Chromadorea</taxon>
        <taxon>Rhabditida</taxon>
        <taxon>Tylenchina</taxon>
        <taxon>Tylenchomorpha</taxon>
        <taxon>Aphelenchoidea</taxon>
        <taxon>Aphelenchoididae</taxon>
        <taxon>Bursaphelenchus</taxon>
    </lineage>
</organism>
<evidence type="ECO:0000256" key="1">
    <source>
        <dbReference type="SAM" id="Phobius"/>
    </source>
</evidence>
<keyword evidence="1" id="KW-1133">Transmembrane helix</keyword>
<name>A0A811KAG3_9BILA</name>
<dbReference type="Proteomes" id="UP000783686">
    <property type="component" value="Unassembled WGS sequence"/>
</dbReference>
<comment type="caution">
    <text evidence="2">The sequence shown here is derived from an EMBL/GenBank/DDBJ whole genome shotgun (WGS) entry which is preliminary data.</text>
</comment>
<accession>A0A811KAG3</accession>